<dbReference type="InterPro" id="IPR016039">
    <property type="entry name" value="Thiolase-like"/>
</dbReference>
<dbReference type="Pfam" id="PF00195">
    <property type="entry name" value="Chal_sti_synt_N"/>
    <property type="match status" value="1"/>
</dbReference>
<protein>
    <submittedName>
        <fullName evidence="5">Naringenin-chalcone synthase</fullName>
    </submittedName>
</protein>
<evidence type="ECO:0000259" key="4">
    <source>
        <dbReference type="Pfam" id="PF02797"/>
    </source>
</evidence>
<gene>
    <name evidence="5" type="ORF">Aam_016_027</name>
</gene>
<evidence type="ECO:0000256" key="2">
    <source>
        <dbReference type="ARBA" id="ARBA00022679"/>
    </source>
</evidence>
<feature type="domain" description="Chalcone/stilbene synthase C-terminal" evidence="4">
    <location>
        <begin position="183"/>
        <end position="308"/>
    </location>
</feature>
<proteinExistence type="inferred from homology"/>
<evidence type="ECO:0000313" key="6">
    <source>
        <dbReference type="Proteomes" id="UP000032668"/>
    </source>
</evidence>
<dbReference type="CDD" id="cd00831">
    <property type="entry name" value="CHS_like"/>
    <property type="match status" value="1"/>
</dbReference>
<accession>A0A0D6PBK5</accession>
<dbReference type="AlphaFoldDB" id="A0A0D6PBK5"/>
<feature type="domain" description="Chalcone/stilbene synthase N-terminal" evidence="3">
    <location>
        <begin position="4"/>
        <end position="171"/>
    </location>
</feature>
<dbReference type="Gene3D" id="3.40.47.10">
    <property type="match status" value="2"/>
</dbReference>
<dbReference type="InterPro" id="IPR012328">
    <property type="entry name" value="Chalcone/stilbene_synt_C"/>
</dbReference>
<keyword evidence="2" id="KW-0808">Transferase</keyword>
<comment type="similarity">
    <text evidence="1">Belongs to the thiolase-like superfamily. Chalcone/stilbene synthases family.</text>
</comment>
<dbReference type="STRING" id="1120923.SAMN02746095_02280"/>
<name>A0A0D6PBK5_9PROT</name>
<dbReference type="Proteomes" id="UP000032668">
    <property type="component" value="Unassembled WGS sequence"/>
</dbReference>
<evidence type="ECO:0000313" key="5">
    <source>
        <dbReference type="EMBL" id="GAN79057.1"/>
    </source>
</evidence>
<comment type="caution">
    <text evidence="5">The sequence shown here is derived from an EMBL/GenBank/DDBJ whole genome shotgun (WGS) entry which is preliminary data.</text>
</comment>
<dbReference type="GO" id="GO:0030639">
    <property type="term" value="P:polyketide biosynthetic process"/>
    <property type="evidence" value="ECO:0007669"/>
    <property type="project" value="TreeGrafter"/>
</dbReference>
<dbReference type="PANTHER" id="PTHR11877:SF46">
    <property type="entry name" value="TYPE III POLYKETIDE SYNTHASE A"/>
    <property type="match status" value="1"/>
</dbReference>
<dbReference type="InterPro" id="IPR001099">
    <property type="entry name" value="Chalcone/stilbene_synt_N"/>
</dbReference>
<dbReference type="GO" id="GO:0016747">
    <property type="term" value="F:acyltransferase activity, transferring groups other than amino-acyl groups"/>
    <property type="evidence" value="ECO:0007669"/>
    <property type="project" value="InterPro"/>
</dbReference>
<evidence type="ECO:0000256" key="1">
    <source>
        <dbReference type="ARBA" id="ARBA00005531"/>
    </source>
</evidence>
<sequence length="313" mass="33718">MARRAGISHRYSVLHKDGLVEAQSQKPGFYRRGMFPGTAQRMKIYADHAPVLAEQAVRHLNLEGRVQEITHLIVASCTGFVAPGLDQLLAARLGLRADLQRTMVGFMGCAAAVPALRLAQATVLADPKARVLVVNLELCTLHMQETDELETALTFLLFGDGATAALVTTEPHGLALEDFRTMTIPDSENCITWHVGDHGFVMHLSGRVPSRIAAALRAHPDFVLRGESARGLPLWAVHGGGRSVLDAVEGAFELDPSVLAPSRAVLDMHGNMSSATVMFVLAGMLRTAQPGQRGLAIAFGPGMVTETFRFIAR</sequence>
<organism evidence="5 6">
    <name type="scientific">Acidocella aminolytica 101 = DSM 11237</name>
    <dbReference type="NCBI Taxonomy" id="1120923"/>
    <lineage>
        <taxon>Bacteria</taxon>
        <taxon>Pseudomonadati</taxon>
        <taxon>Pseudomonadota</taxon>
        <taxon>Alphaproteobacteria</taxon>
        <taxon>Acetobacterales</taxon>
        <taxon>Acidocellaceae</taxon>
        <taxon>Acidocella</taxon>
    </lineage>
</organism>
<dbReference type="InterPro" id="IPR011141">
    <property type="entry name" value="Polyketide_synthase_type-III"/>
</dbReference>
<keyword evidence="6" id="KW-1185">Reference proteome</keyword>
<reference evidence="5 6" key="1">
    <citation type="submission" date="2012-11" db="EMBL/GenBank/DDBJ databases">
        <title>Whole genome sequence of Acidocella aminolytica 101 = DSM 11237.</title>
        <authorList>
            <person name="Azuma Y."/>
            <person name="Higashiura N."/>
            <person name="Hirakawa H."/>
            <person name="Matsushita K."/>
        </authorList>
    </citation>
    <scope>NUCLEOTIDE SEQUENCE [LARGE SCALE GENOMIC DNA]</scope>
    <source>
        <strain evidence="6">101 / DSM 11237</strain>
    </source>
</reference>
<dbReference type="PANTHER" id="PTHR11877">
    <property type="entry name" value="HYDROXYMETHYLGLUTARYL-COA SYNTHASE"/>
    <property type="match status" value="1"/>
</dbReference>
<dbReference type="SUPFAM" id="SSF53901">
    <property type="entry name" value="Thiolase-like"/>
    <property type="match status" value="1"/>
</dbReference>
<dbReference type="EMBL" id="BANC01000016">
    <property type="protein sequence ID" value="GAN79057.1"/>
    <property type="molecule type" value="Genomic_DNA"/>
</dbReference>
<dbReference type="Pfam" id="PF02797">
    <property type="entry name" value="Chal_sti_synt_C"/>
    <property type="match status" value="1"/>
</dbReference>
<evidence type="ECO:0000259" key="3">
    <source>
        <dbReference type="Pfam" id="PF00195"/>
    </source>
</evidence>